<evidence type="ECO:0000256" key="1">
    <source>
        <dbReference type="SAM" id="MobiDB-lite"/>
    </source>
</evidence>
<feature type="compositionally biased region" description="Basic and acidic residues" evidence="1">
    <location>
        <begin position="56"/>
        <end position="78"/>
    </location>
</feature>
<gene>
    <name evidence="2" type="ORF">OXX778_LOCUS17629</name>
</gene>
<feature type="compositionally biased region" description="Polar residues" evidence="1">
    <location>
        <begin position="139"/>
        <end position="149"/>
    </location>
</feature>
<reference evidence="2" key="1">
    <citation type="submission" date="2021-02" db="EMBL/GenBank/DDBJ databases">
        <authorList>
            <person name="Nowell W R."/>
        </authorList>
    </citation>
    <scope>NUCLEOTIDE SEQUENCE</scope>
    <source>
        <strain evidence="2">Ploen Becks lab</strain>
    </source>
</reference>
<organism evidence="2 3">
    <name type="scientific">Brachionus calyciflorus</name>
    <dbReference type="NCBI Taxonomy" id="104777"/>
    <lineage>
        <taxon>Eukaryota</taxon>
        <taxon>Metazoa</taxon>
        <taxon>Spiralia</taxon>
        <taxon>Gnathifera</taxon>
        <taxon>Rotifera</taxon>
        <taxon>Eurotatoria</taxon>
        <taxon>Monogononta</taxon>
        <taxon>Pseudotrocha</taxon>
        <taxon>Ploima</taxon>
        <taxon>Brachionidae</taxon>
        <taxon>Brachionus</taxon>
    </lineage>
</organism>
<name>A0A814ILA4_9BILA</name>
<protein>
    <submittedName>
        <fullName evidence="2">Uncharacterized protein</fullName>
    </submittedName>
</protein>
<feature type="region of interest" description="Disordered" evidence="1">
    <location>
        <begin position="1"/>
        <end position="94"/>
    </location>
</feature>
<proteinExistence type="predicted"/>
<accession>A0A814ILA4</accession>
<feature type="region of interest" description="Disordered" evidence="1">
    <location>
        <begin position="139"/>
        <end position="161"/>
    </location>
</feature>
<keyword evidence="3" id="KW-1185">Reference proteome</keyword>
<feature type="compositionally biased region" description="Basic and acidic residues" evidence="1">
    <location>
        <begin position="1"/>
        <end position="22"/>
    </location>
</feature>
<evidence type="ECO:0000313" key="2">
    <source>
        <dbReference type="EMBL" id="CAF1026151.1"/>
    </source>
</evidence>
<comment type="caution">
    <text evidence="2">The sequence shown here is derived from an EMBL/GenBank/DDBJ whole genome shotgun (WGS) entry which is preliminary data.</text>
</comment>
<dbReference type="AlphaFoldDB" id="A0A814ILA4"/>
<evidence type="ECO:0000313" key="3">
    <source>
        <dbReference type="Proteomes" id="UP000663879"/>
    </source>
</evidence>
<dbReference type="Proteomes" id="UP000663879">
    <property type="component" value="Unassembled WGS sequence"/>
</dbReference>
<feature type="compositionally biased region" description="Low complexity" evidence="1">
    <location>
        <begin position="27"/>
        <end position="41"/>
    </location>
</feature>
<sequence>MKRNAENDEIEGENKKLREETGNKATNHSSSTNISSGNSNVNEEKSTNLTQLKKTVKIDRRTKEYKDSHTQKIHDTEKNRKKKNNKKQTQDEIDNIRNEIIEPGIDLNEEEIKIEINRRLRMKKLEKKPEIIQERTFNLSRPKTPQLASTIIDDGQRDIGM</sequence>
<dbReference type="EMBL" id="CAJNOC010004563">
    <property type="protein sequence ID" value="CAF1026151.1"/>
    <property type="molecule type" value="Genomic_DNA"/>
</dbReference>